<dbReference type="EMBL" id="KN824353">
    <property type="protein sequence ID" value="KIM22587.1"/>
    <property type="molecule type" value="Genomic_DNA"/>
</dbReference>
<proteinExistence type="predicted"/>
<dbReference type="HOGENOM" id="CLU_891869_0_0_1"/>
<feature type="region of interest" description="Disordered" evidence="1">
    <location>
        <begin position="188"/>
        <end position="210"/>
    </location>
</feature>
<organism evidence="3 5">
    <name type="scientific">Serendipita vermifera MAFF 305830</name>
    <dbReference type="NCBI Taxonomy" id="933852"/>
    <lineage>
        <taxon>Eukaryota</taxon>
        <taxon>Fungi</taxon>
        <taxon>Dikarya</taxon>
        <taxon>Basidiomycota</taxon>
        <taxon>Agaricomycotina</taxon>
        <taxon>Agaricomycetes</taxon>
        <taxon>Sebacinales</taxon>
        <taxon>Serendipitaceae</taxon>
        <taxon>Serendipita</taxon>
    </lineage>
</organism>
<name>A0A0C2W4E4_SERVB</name>
<dbReference type="Pfam" id="PF11327">
    <property type="entry name" value="Egh16-like"/>
    <property type="match status" value="1"/>
</dbReference>
<dbReference type="AlphaFoldDB" id="A0A0C2W4E4"/>
<keyword evidence="5" id="KW-1185">Reference proteome</keyword>
<dbReference type="InterPro" id="IPR021476">
    <property type="entry name" value="Egh16-like"/>
</dbReference>
<dbReference type="PANTHER" id="PTHR34618:SF1">
    <property type="entry name" value="SECRETED PROTEIN"/>
    <property type="match status" value="1"/>
</dbReference>
<evidence type="ECO:0000313" key="3">
    <source>
        <dbReference type="EMBL" id="KIM21348.1"/>
    </source>
</evidence>
<dbReference type="Proteomes" id="UP000054097">
    <property type="component" value="Unassembled WGS sequence"/>
</dbReference>
<dbReference type="PANTHER" id="PTHR34618">
    <property type="entry name" value="SURFACE PROTEIN MAS1, PUTATIVE-RELATED"/>
    <property type="match status" value="1"/>
</dbReference>
<feature type="signal peptide" evidence="2">
    <location>
        <begin position="1"/>
        <end position="19"/>
    </location>
</feature>
<dbReference type="OrthoDB" id="3241054at2759"/>
<sequence>MLVSTTALSLLSFIGMVQAHGFILGIKGSNGKTANGFGVNIASVKPNNQGPTSVFQDRTAPCGVGVEAGKINVAASIEAAIAAGLPTTDGSRSISMNWQQINAGNDGGGPGTAAIDITGTGTAFKPLTITKNFADGGANSANPMTIQLAAGTVCTGGSNRATCLIKVTNAAGPFGSCFAIASPGAGGGGARTQRGSQRRSFADKHGNSRRGVRGVLPRAGAADFGNCDVPKIAFGLFDGRKENSFAPVGSDFIHGSALNPGIITGFICSQLNGQCKANAVALGDCQAAIDATKGLSGQAAADAFNTAVAAGV</sequence>
<feature type="chain" id="PRO_5007392346" evidence="2">
    <location>
        <begin position="20"/>
        <end position="312"/>
    </location>
</feature>
<evidence type="ECO:0000256" key="2">
    <source>
        <dbReference type="SAM" id="SignalP"/>
    </source>
</evidence>
<evidence type="ECO:0000256" key="1">
    <source>
        <dbReference type="SAM" id="MobiDB-lite"/>
    </source>
</evidence>
<reference evidence="3" key="3">
    <citation type="submission" date="2015-02" db="EMBL/GenBank/DDBJ databases">
        <title>Evolutionary Origins and Diversification of the Mycorrhizal Mutualists.</title>
        <authorList>
            <consortium name="DOE Joint Genome Institute"/>
            <consortium name="Mycorrhizal Genomics Consortium"/>
            <person name="Kohler A."/>
            <person name="Kuo A."/>
            <person name="Nagy L.G."/>
            <person name="Floudas D."/>
            <person name="Copeland A."/>
            <person name="Barry K.W."/>
            <person name="Cichocki N."/>
            <person name="Veneault-Fourrey C."/>
            <person name="LaButti K."/>
            <person name="Lindquist E.A."/>
            <person name="Lipzen A."/>
            <person name="Lundell T."/>
            <person name="Morin E."/>
            <person name="Murat C."/>
            <person name="Riley R."/>
            <person name="Ohm R."/>
            <person name="Sun H."/>
            <person name="Tunlid A."/>
            <person name="Henrissat B."/>
            <person name="Grigoriev I.V."/>
            <person name="Hibbett D.S."/>
            <person name="Martin F."/>
        </authorList>
    </citation>
    <scope>NUCLEOTIDE SEQUENCE</scope>
    <source>
        <strain evidence="3 5">MAFF 305830</strain>
    </source>
</reference>
<evidence type="ECO:0000313" key="4">
    <source>
        <dbReference type="EMBL" id="KIM22587.1"/>
    </source>
</evidence>
<reference evidence="5" key="2">
    <citation type="submission" date="2015-01" db="EMBL/GenBank/DDBJ databases">
        <title>Evolutionary Origins and Diversification of the Mycorrhizal Mutualists.</title>
        <authorList>
            <consortium name="DOE Joint Genome Institute"/>
            <consortium name="Mycorrhizal Genomics Consortium"/>
            <person name="Kohler A."/>
            <person name="Kuo A."/>
            <person name="Nagy L.G."/>
            <person name="Floudas D."/>
            <person name="Copeland A."/>
            <person name="Barry K.W."/>
            <person name="Cichocki N."/>
            <person name="Veneault-Fourrey C."/>
            <person name="LaButti K."/>
            <person name="Lindquist E.A."/>
            <person name="Lipzen A."/>
            <person name="Lundell T."/>
            <person name="Morin E."/>
            <person name="Murat C."/>
            <person name="Riley R."/>
            <person name="Ohm R."/>
            <person name="Sun H."/>
            <person name="Tunlid A."/>
            <person name="Henrissat B."/>
            <person name="Grigoriev I.V."/>
            <person name="Hibbett D.S."/>
            <person name="Martin F."/>
        </authorList>
    </citation>
    <scope>NUCLEOTIDE SEQUENCE [LARGE SCALE GENOMIC DNA]</scope>
    <source>
        <strain evidence="5">MAFF 305830</strain>
    </source>
</reference>
<protein>
    <submittedName>
        <fullName evidence="3">Uncharacterized protein</fullName>
    </submittedName>
</protein>
<dbReference type="EMBL" id="KN824386">
    <property type="protein sequence ID" value="KIM21348.1"/>
    <property type="molecule type" value="Genomic_DNA"/>
</dbReference>
<reference evidence="3 5" key="1">
    <citation type="submission" date="2014-04" db="EMBL/GenBank/DDBJ databases">
        <authorList>
            <consortium name="DOE Joint Genome Institute"/>
            <person name="Kuo A."/>
            <person name="Zuccaro A."/>
            <person name="Kohler A."/>
            <person name="Nagy L.G."/>
            <person name="Floudas D."/>
            <person name="Copeland A."/>
            <person name="Barry K.W."/>
            <person name="Cichocki N."/>
            <person name="Veneault-Fourrey C."/>
            <person name="LaButti K."/>
            <person name="Lindquist E.A."/>
            <person name="Lipzen A."/>
            <person name="Lundell T."/>
            <person name="Morin E."/>
            <person name="Murat C."/>
            <person name="Sun H."/>
            <person name="Tunlid A."/>
            <person name="Henrissat B."/>
            <person name="Grigoriev I.V."/>
            <person name="Hibbett D.S."/>
            <person name="Martin F."/>
            <person name="Nordberg H.P."/>
            <person name="Cantor M.N."/>
            <person name="Hua S.X."/>
        </authorList>
    </citation>
    <scope>NUCLEOTIDE SEQUENCE [LARGE SCALE GENOMIC DNA]</scope>
    <source>
        <strain evidence="3 5">MAFF 305830</strain>
    </source>
</reference>
<evidence type="ECO:0000313" key="5">
    <source>
        <dbReference type="Proteomes" id="UP000054097"/>
    </source>
</evidence>
<accession>A0A0C2W4E4</accession>
<gene>
    <name evidence="4" type="ORF">M408DRAFT_332880</name>
    <name evidence="3" type="ORF">M408DRAFT_333542</name>
</gene>
<keyword evidence="2" id="KW-0732">Signal</keyword>